<protein>
    <submittedName>
        <fullName evidence="2">Uncharacterized protein</fullName>
    </submittedName>
</protein>
<comment type="caution">
    <text evidence="2">The sequence shown here is derived from an EMBL/GenBank/DDBJ whole genome shotgun (WGS) entry which is preliminary data.</text>
</comment>
<proteinExistence type="predicted"/>
<accession>A0A0G0KB34</accession>
<gene>
    <name evidence="2" type="ORF">US99_C0057G0002</name>
</gene>
<evidence type="ECO:0000313" key="3">
    <source>
        <dbReference type="Proteomes" id="UP000034324"/>
    </source>
</evidence>
<dbReference type="EMBL" id="LBVC01000057">
    <property type="protein sequence ID" value="KKQ76873.1"/>
    <property type="molecule type" value="Genomic_DNA"/>
</dbReference>
<feature type="compositionally biased region" description="Basic and acidic residues" evidence="1">
    <location>
        <begin position="1"/>
        <end position="10"/>
    </location>
</feature>
<dbReference type="Proteomes" id="UP000034324">
    <property type="component" value="Unassembled WGS sequence"/>
</dbReference>
<organism evidence="2 3">
    <name type="scientific">Candidatus Daviesbacteria bacterium GW2011_GWF2_38_6</name>
    <dbReference type="NCBI Taxonomy" id="1618432"/>
    <lineage>
        <taxon>Bacteria</taxon>
        <taxon>Candidatus Daviesiibacteriota</taxon>
    </lineage>
</organism>
<evidence type="ECO:0000313" key="2">
    <source>
        <dbReference type="EMBL" id="KKQ76873.1"/>
    </source>
</evidence>
<evidence type="ECO:0000256" key="1">
    <source>
        <dbReference type="SAM" id="MobiDB-lite"/>
    </source>
</evidence>
<feature type="compositionally biased region" description="Polar residues" evidence="1">
    <location>
        <begin position="29"/>
        <end position="40"/>
    </location>
</feature>
<feature type="region of interest" description="Disordered" evidence="1">
    <location>
        <begin position="1"/>
        <end position="51"/>
    </location>
</feature>
<name>A0A0G0KB34_9BACT</name>
<dbReference type="AlphaFoldDB" id="A0A0G0KB34"/>
<sequence length="89" mass="9885">MAREHYDGKKKSSSNSSAQPKHSPPPPDTNISNKSTSSGFSGAPYGLETPKFSFDEIEQKAIDIATETEKPIITQLFQRLRKSLFGRDK</sequence>
<reference evidence="2 3" key="1">
    <citation type="journal article" date="2015" name="Nature">
        <title>rRNA introns, odd ribosomes, and small enigmatic genomes across a large radiation of phyla.</title>
        <authorList>
            <person name="Brown C.T."/>
            <person name="Hug L.A."/>
            <person name="Thomas B.C."/>
            <person name="Sharon I."/>
            <person name="Castelle C.J."/>
            <person name="Singh A."/>
            <person name="Wilkins M.J."/>
            <person name="Williams K.H."/>
            <person name="Banfield J.F."/>
        </authorList>
    </citation>
    <scope>NUCLEOTIDE SEQUENCE [LARGE SCALE GENOMIC DNA]</scope>
</reference>